<reference evidence="1 2" key="1">
    <citation type="submission" date="2021-06" db="EMBL/GenBank/DDBJ databases">
        <title>Caerostris extrusa draft genome.</title>
        <authorList>
            <person name="Kono N."/>
            <person name="Arakawa K."/>
        </authorList>
    </citation>
    <scope>NUCLEOTIDE SEQUENCE [LARGE SCALE GENOMIC DNA]</scope>
</reference>
<accession>A0AAV4S142</accession>
<keyword evidence="2" id="KW-1185">Reference proteome</keyword>
<evidence type="ECO:0000313" key="1">
    <source>
        <dbReference type="EMBL" id="GIY26679.1"/>
    </source>
</evidence>
<proteinExistence type="predicted"/>
<gene>
    <name evidence="1" type="ORF">CEXT_62971</name>
</gene>
<dbReference type="AlphaFoldDB" id="A0AAV4S142"/>
<dbReference type="Proteomes" id="UP001054945">
    <property type="component" value="Unassembled WGS sequence"/>
</dbReference>
<comment type="caution">
    <text evidence="1">The sequence shown here is derived from an EMBL/GenBank/DDBJ whole genome shotgun (WGS) entry which is preliminary data.</text>
</comment>
<organism evidence="1 2">
    <name type="scientific">Caerostris extrusa</name>
    <name type="common">Bark spider</name>
    <name type="synonym">Caerostris bankana</name>
    <dbReference type="NCBI Taxonomy" id="172846"/>
    <lineage>
        <taxon>Eukaryota</taxon>
        <taxon>Metazoa</taxon>
        <taxon>Ecdysozoa</taxon>
        <taxon>Arthropoda</taxon>
        <taxon>Chelicerata</taxon>
        <taxon>Arachnida</taxon>
        <taxon>Araneae</taxon>
        <taxon>Araneomorphae</taxon>
        <taxon>Entelegynae</taxon>
        <taxon>Araneoidea</taxon>
        <taxon>Araneidae</taxon>
        <taxon>Caerostris</taxon>
    </lineage>
</organism>
<evidence type="ECO:0000313" key="2">
    <source>
        <dbReference type="Proteomes" id="UP001054945"/>
    </source>
</evidence>
<dbReference type="EMBL" id="BPLR01008721">
    <property type="protein sequence ID" value="GIY26679.1"/>
    <property type="molecule type" value="Genomic_DNA"/>
</dbReference>
<sequence length="97" mass="10568">MLASHRGKHCGLVHKAAAKSQERSFGILGTSSFTDKVLFFIRCEREIRTSPSPKGKYGFGAAITGAFAEKGERGCFVSKTVPFYSGKVVRTCFLFGI</sequence>
<name>A0AAV4S142_CAEEX</name>
<protein>
    <submittedName>
        <fullName evidence="1">Uncharacterized protein</fullName>
    </submittedName>
</protein>